<dbReference type="EMBL" id="BJWK01000003">
    <property type="protein sequence ID" value="GEM07227.1"/>
    <property type="molecule type" value="Genomic_DNA"/>
</dbReference>
<protein>
    <submittedName>
        <fullName evidence="3">MFS transporter</fullName>
    </submittedName>
</protein>
<feature type="region of interest" description="Disordered" evidence="1">
    <location>
        <begin position="20"/>
        <end position="55"/>
    </location>
</feature>
<dbReference type="AlphaFoldDB" id="A0A511KA24"/>
<dbReference type="Proteomes" id="UP000321518">
    <property type="component" value="Unassembled WGS sequence"/>
</dbReference>
<sequence length="208" mass="22081">MSSLCTPAAKDNLVQILPSLPASQTTASSSSSSLWDENGDEKKPDPPLTPGEYNPAVSGHPWQIKGPMLLLVLFLTLGSNFASSSISPLKSTLKKELGIQNAQYANLDTADSLINTVLPILSGIAIDYFGPIVGALYSSTVILLGTLLAGVATTTRSYPLLLVANIVTGLGSSTIETSQSKLYSFYCLGGGIMGFVYGWPRHWRWEGV</sequence>
<evidence type="ECO:0000256" key="1">
    <source>
        <dbReference type="SAM" id="MobiDB-lite"/>
    </source>
</evidence>
<feature type="transmembrane region" description="Helical" evidence="2">
    <location>
        <begin position="181"/>
        <end position="199"/>
    </location>
</feature>
<dbReference type="InterPro" id="IPR036259">
    <property type="entry name" value="MFS_trans_sf"/>
</dbReference>
<keyword evidence="2" id="KW-1133">Transmembrane helix</keyword>
<keyword evidence="2" id="KW-0472">Membrane</keyword>
<proteinExistence type="predicted"/>
<dbReference type="PANTHER" id="PTHR23512">
    <property type="entry name" value="MAJOR FACILITATOR SUPERFAMILY DOMAIN-CONTAINING PROTEIN 1"/>
    <property type="match status" value="1"/>
</dbReference>
<organism evidence="3 4">
    <name type="scientific">Rhodotorula toruloides</name>
    <name type="common">Yeast</name>
    <name type="synonym">Rhodosporidium toruloides</name>
    <dbReference type="NCBI Taxonomy" id="5286"/>
    <lineage>
        <taxon>Eukaryota</taxon>
        <taxon>Fungi</taxon>
        <taxon>Dikarya</taxon>
        <taxon>Basidiomycota</taxon>
        <taxon>Pucciniomycotina</taxon>
        <taxon>Microbotryomycetes</taxon>
        <taxon>Sporidiobolales</taxon>
        <taxon>Sporidiobolaceae</taxon>
        <taxon>Rhodotorula</taxon>
    </lineage>
</organism>
<evidence type="ECO:0000256" key="2">
    <source>
        <dbReference type="SAM" id="Phobius"/>
    </source>
</evidence>
<comment type="caution">
    <text evidence="3">The sequence shown here is derived from an EMBL/GenBank/DDBJ whole genome shotgun (WGS) entry which is preliminary data.</text>
</comment>
<keyword evidence="2" id="KW-0812">Transmembrane</keyword>
<evidence type="ECO:0000313" key="3">
    <source>
        <dbReference type="EMBL" id="GEM07227.1"/>
    </source>
</evidence>
<name>A0A511KA24_RHOTO</name>
<feature type="transmembrane region" description="Helical" evidence="2">
    <location>
        <begin position="158"/>
        <end position="175"/>
    </location>
</feature>
<evidence type="ECO:0000313" key="4">
    <source>
        <dbReference type="Proteomes" id="UP000321518"/>
    </source>
</evidence>
<feature type="compositionally biased region" description="Low complexity" evidence="1">
    <location>
        <begin position="20"/>
        <end position="34"/>
    </location>
</feature>
<accession>A0A511KA24</accession>
<dbReference type="InterPro" id="IPR052187">
    <property type="entry name" value="MFSD1"/>
</dbReference>
<gene>
    <name evidence="3" type="ORF">Rt10032_c03g1244</name>
</gene>
<dbReference type="OrthoDB" id="2525538at2759"/>
<reference evidence="3 4" key="1">
    <citation type="submission" date="2019-07" db="EMBL/GenBank/DDBJ databases">
        <title>Rhodotorula toruloides NBRC10032 genome sequencing.</title>
        <authorList>
            <person name="Shida Y."/>
            <person name="Takaku H."/>
            <person name="Ogasawara W."/>
            <person name="Mori K."/>
        </authorList>
    </citation>
    <scope>NUCLEOTIDE SEQUENCE [LARGE SCALE GENOMIC DNA]</scope>
    <source>
        <strain evidence="3 4">NBRC10032</strain>
    </source>
</reference>
<dbReference type="SUPFAM" id="SSF103473">
    <property type="entry name" value="MFS general substrate transporter"/>
    <property type="match status" value="1"/>
</dbReference>
<dbReference type="Gene3D" id="1.20.1250.20">
    <property type="entry name" value="MFS general substrate transporter like domains"/>
    <property type="match status" value="1"/>
</dbReference>
<feature type="transmembrane region" description="Helical" evidence="2">
    <location>
        <begin position="128"/>
        <end position="151"/>
    </location>
</feature>
<dbReference type="PANTHER" id="PTHR23512:SF12">
    <property type="entry name" value="TRANSPORTER, PUTATIVE (AFU_ORTHOLOGUE AFUA_4G00260)-RELATED"/>
    <property type="match status" value="1"/>
</dbReference>